<dbReference type="EMBL" id="CP065047">
    <property type="protein sequence ID" value="QPI36529.1"/>
    <property type="molecule type" value="Genomic_DNA"/>
</dbReference>
<evidence type="ECO:0000313" key="4">
    <source>
        <dbReference type="Proteomes" id="UP000663583"/>
    </source>
</evidence>
<proteinExistence type="predicted"/>
<dbReference type="Proteomes" id="UP000663583">
    <property type="component" value="Chromosome"/>
</dbReference>
<keyword evidence="3" id="KW-1185">Reference proteome</keyword>
<dbReference type="AlphaFoldDB" id="A0AAX1J4Z2"/>
<evidence type="ECO:0000313" key="3">
    <source>
        <dbReference type="Proteomes" id="UP000465306"/>
    </source>
</evidence>
<dbReference type="Proteomes" id="UP000465306">
    <property type="component" value="Unassembled WGS sequence"/>
</dbReference>
<name>A0AAX1J4Z2_9MYCO</name>
<evidence type="ECO:0000313" key="1">
    <source>
        <dbReference type="EMBL" id="GFG67511.1"/>
    </source>
</evidence>
<dbReference type="KEGG" id="mku:I2456_18865"/>
<evidence type="ECO:0000313" key="2">
    <source>
        <dbReference type="EMBL" id="QPI36529.1"/>
    </source>
</evidence>
<protein>
    <submittedName>
        <fullName evidence="2">Uncharacterized protein</fullName>
    </submittedName>
</protein>
<reference evidence="2" key="3">
    <citation type="submission" date="2020-11" db="EMBL/GenBank/DDBJ databases">
        <title>Intraspecies plasmid and genomic variation of Mycobacterium kubicae revealed by the complete genome sequences of two clinical isolates.</title>
        <authorList>
            <person name="Hendrix J.R."/>
            <person name="Epperson L.E."/>
            <person name="Honda J.R."/>
            <person name="Strong M."/>
        </authorList>
    </citation>
    <scope>NUCLEOTIDE SEQUENCE</scope>
    <source>
        <strain evidence="2">JCM 13573</strain>
    </source>
</reference>
<dbReference type="RefSeq" id="WP_068032696.1">
    <property type="nucleotide sequence ID" value="NZ_BLKU01000005.1"/>
</dbReference>
<accession>A0AAX1J4Z2</accession>
<dbReference type="EMBL" id="BLKU01000005">
    <property type="protein sequence ID" value="GFG67511.1"/>
    <property type="molecule type" value="Genomic_DNA"/>
</dbReference>
<organism evidence="2 4">
    <name type="scientific">Mycobacterium kubicae</name>
    <dbReference type="NCBI Taxonomy" id="120959"/>
    <lineage>
        <taxon>Bacteria</taxon>
        <taxon>Bacillati</taxon>
        <taxon>Actinomycetota</taxon>
        <taxon>Actinomycetes</taxon>
        <taxon>Mycobacteriales</taxon>
        <taxon>Mycobacteriaceae</taxon>
        <taxon>Mycobacterium</taxon>
        <taxon>Mycobacterium simiae complex</taxon>
    </lineage>
</organism>
<sequence length="83" mass="9011">MNLAELARVLATIGISPQVLALGGHADYSWCVEQASDGSWEVYWLERGNKNSLTRLATEADACYQLLGRLAYSQLLAGAIQPT</sequence>
<reference evidence="1 3" key="1">
    <citation type="journal article" date="2019" name="Emerg. Microbes Infect.">
        <title>Comprehensive subspecies identification of 175 nontuberculous mycobacteria species based on 7547 genomic profiles.</title>
        <authorList>
            <person name="Matsumoto Y."/>
            <person name="Kinjo T."/>
            <person name="Motooka D."/>
            <person name="Nabeya D."/>
            <person name="Jung N."/>
            <person name="Uechi K."/>
            <person name="Horii T."/>
            <person name="Iida T."/>
            <person name="Fujita J."/>
            <person name="Nakamura S."/>
        </authorList>
    </citation>
    <scope>NUCLEOTIDE SEQUENCE [LARGE SCALE GENOMIC DNA]</scope>
    <source>
        <strain evidence="1 3">JCM 13573</strain>
    </source>
</reference>
<reference evidence="1" key="2">
    <citation type="submission" date="2020-02" db="EMBL/GenBank/DDBJ databases">
        <authorList>
            <person name="Matsumoto Y."/>
            <person name="Kinjo T."/>
            <person name="Motooka D."/>
            <person name="Nabeya D."/>
            <person name="Jung N."/>
            <person name="Uechi K."/>
            <person name="Horii T."/>
            <person name="Iida T."/>
            <person name="Fujita J."/>
            <person name="Nakamura S."/>
        </authorList>
    </citation>
    <scope>NUCLEOTIDE SEQUENCE</scope>
    <source>
        <strain evidence="1">JCM 13573</strain>
    </source>
</reference>
<gene>
    <name evidence="2" type="ORF">I2456_18865</name>
    <name evidence="1" type="ORF">MKUB_50010</name>
</gene>